<dbReference type="SUPFAM" id="SSF51735">
    <property type="entry name" value="NAD(P)-binding Rossmann-fold domains"/>
    <property type="match status" value="3"/>
</dbReference>
<evidence type="ECO:0000256" key="2">
    <source>
        <dbReference type="ARBA" id="ARBA00022553"/>
    </source>
</evidence>
<evidence type="ECO:0000256" key="5">
    <source>
        <dbReference type="PROSITE-ProRule" id="PRU01363"/>
    </source>
</evidence>
<dbReference type="InterPro" id="IPR042104">
    <property type="entry name" value="PKS_dehydratase_sf"/>
</dbReference>
<dbReference type="GO" id="GO:0004312">
    <property type="term" value="F:fatty acid synthase activity"/>
    <property type="evidence" value="ECO:0007669"/>
    <property type="project" value="TreeGrafter"/>
</dbReference>
<protein>
    <submittedName>
        <fullName evidence="9">Inactive phenolphthiocerol synthesis polyketide synthase type I Pks1</fullName>
    </submittedName>
</protein>
<feature type="region of interest" description="Disordered" evidence="6">
    <location>
        <begin position="23"/>
        <end position="66"/>
    </location>
</feature>
<dbReference type="InterPro" id="IPR020807">
    <property type="entry name" value="PKS_DH"/>
</dbReference>
<dbReference type="PANTHER" id="PTHR43775">
    <property type="entry name" value="FATTY ACID SYNTHASE"/>
    <property type="match status" value="1"/>
</dbReference>
<dbReference type="Pfam" id="PF22953">
    <property type="entry name" value="SpnB_Rossmann"/>
    <property type="match status" value="1"/>
</dbReference>
<dbReference type="SUPFAM" id="SSF50129">
    <property type="entry name" value="GroES-like"/>
    <property type="match status" value="1"/>
</dbReference>
<keyword evidence="3" id="KW-0808">Transferase</keyword>
<dbReference type="Pfam" id="PF08659">
    <property type="entry name" value="KR"/>
    <property type="match status" value="1"/>
</dbReference>
<dbReference type="Gene3D" id="3.10.129.110">
    <property type="entry name" value="Polyketide synthase dehydratase"/>
    <property type="match status" value="1"/>
</dbReference>
<evidence type="ECO:0000256" key="1">
    <source>
        <dbReference type="ARBA" id="ARBA00022450"/>
    </source>
</evidence>
<dbReference type="SUPFAM" id="SSF47336">
    <property type="entry name" value="ACP-like"/>
    <property type="match status" value="1"/>
</dbReference>
<dbReference type="GO" id="GO:0016491">
    <property type="term" value="F:oxidoreductase activity"/>
    <property type="evidence" value="ECO:0007669"/>
    <property type="project" value="InterPro"/>
</dbReference>
<dbReference type="SMART" id="SM01294">
    <property type="entry name" value="PKS_PP_betabranch"/>
    <property type="match status" value="1"/>
</dbReference>
<dbReference type="GO" id="GO:0006633">
    <property type="term" value="P:fatty acid biosynthetic process"/>
    <property type="evidence" value="ECO:0007669"/>
    <property type="project" value="TreeGrafter"/>
</dbReference>
<reference evidence="9 10" key="1">
    <citation type="submission" date="2015-09" db="EMBL/GenBank/DDBJ databases">
        <title>Genome sequence, genome mining and natural product profiling of a biocontrol bacterium Streptomyces malaysiensis F913.</title>
        <authorList>
            <person name="Xu Y."/>
            <person name="Wei J."/>
            <person name="Xie J."/>
            <person name="Li T."/>
            <person name="Zhou Z."/>
        </authorList>
    </citation>
    <scope>NUCLEOTIDE SEQUENCE [LARGE SCALE GENOMIC DNA]</scope>
    <source>
        <strain evidence="9 10">F913</strain>
    </source>
</reference>
<dbReference type="SMART" id="SM00829">
    <property type="entry name" value="PKS_ER"/>
    <property type="match status" value="1"/>
</dbReference>
<keyword evidence="1" id="KW-0596">Phosphopantetheine</keyword>
<comment type="caution">
    <text evidence="9">The sequence shown here is derived from an EMBL/GenBank/DDBJ whole genome shotgun (WGS) entry which is preliminary data.</text>
</comment>
<dbReference type="InterPro" id="IPR020806">
    <property type="entry name" value="PKS_PP-bd"/>
</dbReference>
<dbReference type="GO" id="GO:0031177">
    <property type="term" value="F:phosphopantetheine binding"/>
    <property type="evidence" value="ECO:0007669"/>
    <property type="project" value="InterPro"/>
</dbReference>
<dbReference type="EMBL" id="LJIW01000001">
    <property type="protein sequence ID" value="PNG95992.1"/>
    <property type="molecule type" value="Genomic_DNA"/>
</dbReference>
<keyword evidence="10" id="KW-1185">Reference proteome</keyword>
<dbReference type="PANTHER" id="PTHR43775:SF51">
    <property type="entry name" value="INACTIVE PHENOLPHTHIOCEROL SYNTHESIS POLYKETIDE SYNTHASE TYPE I PKS1-RELATED"/>
    <property type="match status" value="1"/>
</dbReference>
<sequence>MDELVIHTPLALTRPTPIQITVGTENDTGHRPISLHSRDTTGTWTRHTTGTLKRETQPTTDLGTWPPTDAHQIDLTNAYQQLADTGLHYGPAFQGLHTLYQRDNTLFAEIELPTAAGTATGHALHPALLDAALHPAALNTPDPSTPHLPFSWTGVTLHATGATHLRVRLDTDDTGAIRLLATDTTGQPVITIDSLTTRPLHPDQLRRAQAETDHLYTLDWSPHTPTSPTTPVDFERYTVPTTGHDILADTHHITTETLTRIQQHLAADTTAPLVVEASYDDLAGAAVWGLIRTAQTEHPNRIVLVDTDDHPASQEVLPILVASGEPQARIRDGAITLPRLTTTAVADALTPPADADAWHLDTSERGTLENLTLTGSDTATRRLLPGEVRVAVRAAGLNFRDVLIALGMYPGEATMGSEASGIVLDIGPDITDLTPGDRVTGLFPDALANVVVADRRMVTPIPADWSYTDAAAFPIVYLTAYYGLHDLAALKPGERVLIHAGTGGVGTAAIQLAQHLGAEVFATANPTKWPHLRAMGLDDHHIATSRTTDFETTFHTTTQGQGIHVILNSLTDNLTDASLRLLTPNGRFIEMGKTDVRDTEEVARTHPGVTYRAFDIADDAGPDRIGAMLVELAGLFERGALRGLPVRCWDVRESVDAFRFMAQARHIGKVVLTIPRTPDGTILVTGGTGNLGSLIARHLVAEHGARDLVLTSRQGPNAPGATELTNELQEHGARVRTISCDLTDRAALARLIDETGPLTGVVHTAGALADTTVDHLDTDALATTLTPKANAAWWLHELTQDHDLALFVVFSSVAGVLGNAGQANYAAANSFLDALITHRRRQGLPGTSLAWGWWQREGGMTAHLTQADHDRMTRDGIHGLTDAEGTTLFDTALGRGLGAVAPVKLHLPTLNRADTVPAVLRGLVRAVRPAARQATVPAESWADRIAALVPEERDRAVLDLVRQQSARVLGHSDADRIDPGQAFKDTGFDSLTAVEFRNRVTTATGLRLPATLIFDHPTPNALAEHLLAQLGPLGDGGSSSPEVLRDLDRFERQLFGTRPDDEVGTAIAVRLRSILARLDAPATASAAGTASAQVLDTLEDASQSELLSFIDKEFGRASN</sequence>
<dbReference type="Pfam" id="PF13602">
    <property type="entry name" value="ADH_zinc_N_2"/>
    <property type="match status" value="1"/>
</dbReference>
<dbReference type="SMART" id="SM00823">
    <property type="entry name" value="PKS_PP"/>
    <property type="match status" value="1"/>
</dbReference>
<dbReference type="CDD" id="cd08956">
    <property type="entry name" value="KR_3_FAS_SDR_x"/>
    <property type="match status" value="1"/>
</dbReference>
<feature type="domain" description="Carrier" evidence="7">
    <location>
        <begin position="955"/>
        <end position="1030"/>
    </location>
</feature>
<dbReference type="FunFam" id="3.90.180.10:FF:000032">
    <property type="entry name" value="Probable polyketide synthase pks1"/>
    <property type="match status" value="1"/>
</dbReference>
<dbReference type="PROSITE" id="PS52019">
    <property type="entry name" value="PKS_MFAS_DH"/>
    <property type="match status" value="1"/>
</dbReference>
<dbReference type="InterPro" id="IPR020843">
    <property type="entry name" value="ER"/>
</dbReference>
<dbReference type="FunFam" id="1.10.1200.10:FF:000007">
    <property type="entry name" value="Probable polyketide synthase pks17"/>
    <property type="match status" value="1"/>
</dbReference>
<name>A0A2J7Z6U0_STRMQ</name>
<evidence type="ECO:0000256" key="3">
    <source>
        <dbReference type="ARBA" id="ARBA00022679"/>
    </source>
</evidence>
<dbReference type="InterPro" id="IPR050091">
    <property type="entry name" value="PKS_NRPS_Biosynth_Enz"/>
</dbReference>
<evidence type="ECO:0000313" key="9">
    <source>
        <dbReference type="EMBL" id="PNG95992.1"/>
    </source>
</evidence>
<dbReference type="Gene3D" id="3.90.180.10">
    <property type="entry name" value="Medium-chain alcohol dehydrogenases, catalytic domain"/>
    <property type="match status" value="1"/>
</dbReference>
<dbReference type="GO" id="GO:0017000">
    <property type="term" value="P:antibiotic biosynthetic process"/>
    <property type="evidence" value="ECO:0007669"/>
    <property type="project" value="UniProtKB-ARBA"/>
</dbReference>
<evidence type="ECO:0000313" key="10">
    <source>
        <dbReference type="Proteomes" id="UP000236520"/>
    </source>
</evidence>
<dbReference type="SMART" id="SM00822">
    <property type="entry name" value="PKS_KR"/>
    <property type="match status" value="1"/>
</dbReference>
<evidence type="ECO:0000256" key="4">
    <source>
        <dbReference type="ARBA" id="ARBA00023268"/>
    </source>
</evidence>
<accession>A0A2J7Z6U0</accession>
<dbReference type="AlphaFoldDB" id="A0A2J7Z6U0"/>
<dbReference type="InterPro" id="IPR013154">
    <property type="entry name" value="ADH-like_N"/>
</dbReference>
<feature type="region of interest" description="N-terminal hotdog fold" evidence="5">
    <location>
        <begin position="1"/>
        <end position="59"/>
    </location>
</feature>
<feature type="region of interest" description="C-terminal hotdog fold" evidence="5">
    <location>
        <begin position="70"/>
        <end position="206"/>
    </location>
</feature>
<dbReference type="PROSITE" id="PS50075">
    <property type="entry name" value="CARRIER"/>
    <property type="match status" value="1"/>
</dbReference>
<keyword evidence="4" id="KW-0511">Multifunctional enzyme</keyword>
<dbReference type="InterPro" id="IPR011032">
    <property type="entry name" value="GroES-like_sf"/>
</dbReference>
<evidence type="ECO:0000256" key="6">
    <source>
        <dbReference type="SAM" id="MobiDB-lite"/>
    </source>
</evidence>
<dbReference type="Pfam" id="PF00550">
    <property type="entry name" value="PP-binding"/>
    <property type="match status" value="1"/>
</dbReference>
<dbReference type="InterPro" id="IPR013968">
    <property type="entry name" value="PKS_KR"/>
</dbReference>
<dbReference type="InterPro" id="IPR057326">
    <property type="entry name" value="KR_dom"/>
</dbReference>
<dbReference type="InterPro" id="IPR036736">
    <property type="entry name" value="ACP-like_sf"/>
</dbReference>
<dbReference type="Gene3D" id="3.40.50.720">
    <property type="entry name" value="NAD(P)-binding Rossmann-like Domain"/>
    <property type="match status" value="3"/>
</dbReference>
<feature type="domain" description="PKS/mFAS DH" evidence="8">
    <location>
        <begin position="1"/>
        <end position="206"/>
    </location>
</feature>
<dbReference type="InterPro" id="IPR049551">
    <property type="entry name" value="PKS_DH_C"/>
</dbReference>
<dbReference type="Proteomes" id="UP000236520">
    <property type="component" value="Unassembled WGS sequence"/>
</dbReference>
<evidence type="ECO:0000259" key="8">
    <source>
        <dbReference type="PROSITE" id="PS52019"/>
    </source>
</evidence>
<dbReference type="InterPro" id="IPR036291">
    <property type="entry name" value="NAD(P)-bd_dom_sf"/>
</dbReference>
<proteinExistence type="predicted"/>
<dbReference type="Pfam" id="PF14765">
    <property type="entry name" value="PS-DH"/>
    <property type="match status" value="1"/>
</dbReference>
<dbReference type="Gene3D" id="1.10.1200.10">
    <property type="entry name" value="ACP-like"/>
    <property type="match status" value="1"/>
</dbReference>
<dbReference type="CDD" id="cd05195">
    <property type="entry name" value="enoyl_red"/>
    <property type="match status" value="1"/>
</dbReference>
<organism evidence="9 10">
    <name type="scientific">Streptomyces malaysiensis</name>
    <dbReference type="NCBI Taxonomy" id="92644"/>
    <lineage>
        <taxon>Bacteria</taxon>
        <taxon>Bacillati</taxon>
        <taxon>Actinomycetota</taxon>
        <taxon>Actinomycetes</taxon>
        <taxon>Kitasatosporales</taxon>
        <taxon>Streptomycetaceae</taxon>
        <taxon>Streptomyces</taxon>
        <taxon>Streptomyces violaceusniger group</taxon>
    </lineage>
</organism>
<dbReference type="InterPro" id="IPR055123">
    <property type="entry name" value="SpnB-like_Rossmann"/>
</dbReference>
<gene>
    <name evidence="9" type="ORF">SMF913_12017</name>
</gene>
<dbReference type="InterPro" id="IPR009081">
    <property type="entry name" value="PP-bd_ACP"/>
</dbReference>
<dbReference type="InterPro" id="IPR049900">
    <property type="entry name" value="PKS_mFAS_DH"/>
</dbReference>
<comment type="caution">
    <text evidence="5">Lacks conserved residue(s) required for the propagation of feature annotation.</text>
</comment>
<dbReference type="Pfam" id="PF08240">
    <property type="entry name" value="ADH_N"/>
    <property type="match status" value="1"/>
</dbReference>
<keyword evidence="2" id="KW-0597">Phosphoprotein</keyword>
<dbReference type="SMART" id="SM00826">
    <property type="entry name" value="PKS_DH"/>
    <property type="match status" value="1"/>
</dbReference>
<feature type="compositionally biased region" description="Low complexity" evidence="6">
    <location>
        <begin position="40"/>
        <end position="51"/>
    </location>
</feature>
<evidence type="ECO:0000259" key="7">
    <source>
        <dbReference type="PROSITE" id="PS50075"/>
    </source>
</evidence>
<dbReference type="FunFam" id="3.40.50.720:FF:000209">
    <property type="entry name" value="Polyketide synthase Pks12"/>
    <property type="match status" value="1"/>
</dbReference>